<comment type="function">
    <text evidence="14">Catalyzes the reduction of the glycolytic intermediate dihydroxyacetone phosphate (DHAP) to sn-glycerol 3-phosphate (G3P), the key precursor for phospholipid synthesis.</text>
</comment>
<feature type="binding site" evidence="14">
    <location>
        <position position="255"/>
    </location>
    <ligand>
        <name>NADPH</name>
        <dbReference type="ChEBI" id="CHEBI:57783"/>
    </ligand>
</feature>
<keyword evidence="2 14" id="KW-0444">Lipid biosynthesis</keyword>
<feature type="binding site" evidence="16">
    <location>
        <position position="108"/>
    </location>
    <ligand>
        <name>substrate</name>
    </ligand>
</feature>
<name>A0A1M7N750_9HYPH</name>
<dbReference type="GO" id="GO:0141152">
    <property type="term" value="F:glycerol-3-phosphate dehydrogenase (NAD+) activity"/>
    <property type="evidence" value="ECO:0007669"/>
    <property type="project" value="RHEA"/>
</dbReference>
<evidence type="ECO:0000256" key="17">
    <source>
        <dbReference type="PIRSR" id="PIRSR000114-3"/>
    </source>
</evidence>
<dbReference type="InterPro" id="IPR008927">
    <property type="entry name" value="6-PGluconate_DH-like_C_sf"/>
</dbReference>
<evidence type="ECO:0000256" key="9">
    <source>
        <dbReference type="ARBA" id="ARBA00023264"/>
    </source>
</evidence>
<dbReference type="OrthoDB" id="9812273at2"/>
<dbReference type="GO" id="GO:0051287">
    <property type="term" value="F:NAD binding"/>
    <property type="evidence" value="ECO:0007669"/>
    <property type="project" value="InterPro"/>
</dbReference>
<dbReference type="GO" id="GO:0008654">
    <property type="term" value="P:phospholipid biosynthetic process"/>
    <property type="evidence" value="ECO:0007669"/>
    <property type="project" value="UniProtKB-KW"/>
</dbReference>
<feature type="binding site" evidence="17">
    <location>
        <position position="278"/>
    </location>
    <ligand>
        <name>NAD(+)</name>
        <dbReference type="ChEBI" id="CHEBI:57540"/>
    </ligand>
</feature>
<feature type="binding site" evidence="14">
    <location>
        <position position="191"/>
    </location>
    <ligand>
        <name>sn-glycerol 3-phosphate</name>
        <dbReference type="ChEBI" id="CHEBI:57597"/>
    </ligand>
</feature>
<feature type="binding site" evidence="14">
    <location>
        <position position="256"/>
    </location>
    <ligand>
        <name>sn-glycerol 3-phosphate</name>
        <dbReference type="ChEBI" id="CHEBI:57597"/>
    </ligand>
</feature>
<dbReference type="NCBIfam" id="NF000942">
    <property type="entry name" value="PRK00094.1-4"/>
    <property type="match status" value="1"/>
</dbReference>
<keyword evidence="7 14" id="KW-0443">Lipid metabolism</keyword>
<dbReference type="EMBL" id="FRBW01000004">
    <property type="protein sequence ID" value="SHM99416.1"/>
    <property type="molecule type" value="Genomic_DNA"/>
</dbReference>
<dbReference type="InterPro" id="IPR006109">
    <property type="entry name" value="G3P_DH_NAD-dep_C"/>
</dbReference>
<dbReference type="EC" id="1.1.1.94" evidence="11 14"/>
<feature type="binding site" evidence="17">
    <location>
        <begin position="11"/>
        <end position="16"/>
    </location>
    <ligand>
        <name>NAD(+)</name>
        <dbReference type="ChEBI" id="CHEBI:57540"/>
    </ligand>
</feature>
<keyword evidence="6 14" id="KW-0520">NAD</keyword>
<keyword evidence="5 14" id="KW-0560">Oxidoreductase</keyword>
<feature type="binding site" evidence="14">
    <location>
        <position position="136"/>
    </location>
    <ligand>
        <name>sn-glycerol 3-phosphate</name>
        <dbReference type="ChEBI" id="CHEBI:57597"/>
    </ligand>
</feature>
<keyword evidence="8 14" id="KW-0594">Phospholipid biosynthesis</keyword>
<keyword evidence="3 14" id="KW-0547">Nucleotide-binding</keyword>
<feature type="binding site" evidence="16">
    <location>
        <begin position="255"/>
        <end position="256"/>
    </location>
    <ligand>
        <name>substrate</name>
    </ligand>
</feature>
<dbReference type="GO" id="GO:0005975">
    <property type="term" value="P:carbohydrate metabolic process"/>
    <property type="evidence" value="ECO:0007669"/>
    <property type="project" value="InterPro"/>
</dbReference>
<dbReference type="PANTHER" id="PTHR11728">
    <property type="entry name" value="GLYCEROL-3-PHOSPHATE DEHYDROGENASE"/>
    <property type="match status" value="1"/>
</dbReference>
<dbReference type="NCBIfam" id="NF000940">
    <property type="entry name" value="PRK00094.1-2"/>
    <property type="match status" value="1"/>
</dbReference>
<feature type="binding site" evidence="14">
    <location>
        <position position="279"/>
    </location>
    <ligand>
        <name>NADPH</name>
        <dbReference type="ChEBI" id="CHEBI:57783"/>
    </ligand>
</feature>
<dbReference type="Gene3D" id="1.10.1040.10">
    <property type="entry name" value="N-(1-d-carboxylethyl)-l-norvaline Dehydrogenase, domain 2"/>
    <property type="match status" value="1"/>
</dbReference>
<dbReference type="Pfam" id="PF01210">
    <property type="entry name" value="NAD_Gly3P_dh_N"/>
    <property type="match status" value="1"/>
</dbReference>
<evidence type="ECO:0000259" key="20">
    <source>
        <dbReference type="Pfam" id="PF07479"/>
    </source>
</evidence>
<dbReference type="GO" id="GO:0046167">
    <property type="term" value="P:glycerol-3-phosphate biosynthetic process"/>
    <property type="evidence" value="ECO:0007669"/>
    <property type="project" value="UniProtKB-UniRule"/>
</dbReference>
<evidence type="ECO:0000256" key="7">
    <source>
        <dbReference type="ARBA" id="ARBA00023098"/>
    </source>
</evidence>
<feature type="domain" description="Glycerol-3-phosphate dehydrogenase NAD-dependent C-terminal" evidence="20">
    <location>
        <begin position="180"/>
        <end position="320"/>
    </location>
</feature>
<dbReference type="Pfam" id="PF07479">
    <property type="entry name" value="NAD_Gly3P_dh_C"/>
    <property type="match status" value="1"/>
</dbReference>
<feature type="binding site" evidence="14">
    <location>
        <position position="138"/>
    </location>
    <ligand>
        <name>sn-glycerol 3-phosphate</name>
        <dbReference type="ChEBI" id="CHEBI:57597"/>
    </ligand>
</feature>
<feature type="binding site" evidence="14">
    <location>
        <position position="255"/>
    </location>
    <ligand>
        <name>sn-glycerol 3-phosphate</name>
        <dbReference type="ChEBI" id="CHEBI:57597"/>
    </ligand>
</feature>
<evidence type="ECO:0000256" key="13">
    <source>
        <dbReference type="ARBA" id="ARBA00080511"/>
    </source>
</evidence>
<dbReference type="RefSeq" id="WP_073014810.1">
    <property type="nucleotide sequence ID" value="NZ_FRBW01000004.1"/>
</dbReference>
<evidence type="ECO:0000313" key="22">
    <source>
        <dbReference type="Proteomes" id="UP000186002"/>
    </source>
</evidence>
<keyword evidence="9 14" id="KW-1208">Phospholipid metabolism</keyword>
<feature type="binding site" evidence="14">
    <location>
        <position position="108"/>
    </location>
    <ligand>
        <name>sn-glycerol 3-phosphate</name>
        <dbReference type="ChEBI" id="CHEBI:57597"/>
    </ligand>
</feature>
<dbReference type="InterPro" id="IPR006168">
    <property type="entry name" value="G3P_DH_NAD-dep"/>
</dbReference>
<comment type="caution">
    <text evidence="14">Lacks conserved residue(s) required for the propagation of feature annotation.</text>
</comment>
<dbReference type="GO" id="GO:0006650">
    <property type="term" value="P:glycerophospholipid metabolic process"/>
    <property type="evidence" value="ECO:0007669"/>
    <property type="project" value="UniProtKB-UniRule"/>
</dbReference>
<evidence type="ECO:0000256" key="18">
    <source>
        <dbReference type="RuleBase" id="RU000437"/>
    </source>
</evidence>
<feature type="binding site" evidence="17">
    <location>
        <position position="140"/>
    </location>
    <ligand>
        <name>NAD(+)</name>
        <dbReference type="ChEBI" id="CHEBI:57540"/>
    </ligand>
</feature>
<feature type="binding site" evidence="14">
    <location>
        <position position="52"/>
    </location>
    <ligand>
        <name>NADPH</name>
        <dbReference type="ChEBI" id="CHEBI:57783"/>
    </ligand>
</feature>
<protein>
    <recommendedName>
        <fullName evidence="12 14">Glycerol-3-phosphate dehydrogenase [NAD(P)+]</fullName>
        <ecNumber evidence="11 14">1.1.1.94</ecNumber>
    </recommendedName>
    <alternativeName>
        <fullName evidence="14">NAD(P)(+)-dependent glycerol-3-phosphate dehydrogenase</fullName>
    </alternativeName>
    <alternativeName>
        <fullName evidence="13 14">NAD(P)H-dependent dihydroxyacetone-phosphate reductase</fullName>
    </alternativeName>
</protein>
<evidence type="ECO:0000256" key="11">
    <source>
        <dbReference type="ARBA" id="ARBA00066687"/>
    </source>
</evidence>
<evidence type="ECO:0000256" key="6">
    <source>
        <dbReference type="ARBA" id="ARBA00023027"/>
    </source>
</evidence>
<dbReference type="GO" id="GO:0005829">
    <property type="term" value="C:cytosol"/>
    <property type="evidence" value="ECO:0007669"/>
    <property type="project" value="TreeGrafter"/>
</dbReference>
<dbReference type="Gene3D" id="3.40.50.720">
    <property type="entry name" value="NAD(P)-binding Rossmann-like Domain"/>
    <property type="match status" value="1"/>
</dbReference>
<proteinExistence type="inferred from homology"/>
<feature type="domain" description="Glycerol-3-phosphate dehydrogenase NAD-dependent N-terminal" evidence="19">
    <location>
        <begin position="7"/>
        <end position="160"/>
    </location>
</feature>
<dbReference type="HAMAP" id="MF_00394">
    <property type="entry name" value="NAD_Glyc3P_dehydrog"/>
    <property type="match status" value="1"/>
</dbReference>
<keyword evidence="14" id="KW-0963">Cytoplasm</keyword>
<dbReference type="PANTHER" id="PTHR11728:SF1">
    <property type="entry name" value="GLYCEROL-3-PHOSPHATE DEHYDROGENASE [NAD(+)] 2, CHLOROPLASTIC"/>
    <property type="match status" value="1"/>
</dbReference>
<dbReference type="GO" id="GO:0046168">
    <property type="term" value="P:glycerol-3-phosphate catabolic process"/>
    <property type="evidence" value="ECO:0007669"/>
    <property type="project" value="InterPro"/>
</dbReference>
<feature type="binding site" evidence="14">
    <location>
        <position position="244"/>
    </location>
    <ligand>
        <name>sn-glycerol 3-phosphate</name>
        <dbReference type="ChEBI" id="CHEBI:57597"/>
    </ligand>
</feature>
<evidence type="ECO:0000256" key="5">
    <source>
        <dbReference type="ARBA" id="ARBA00023002"/>
    </source>
</evidence>
<dbReference type="InterPro" id="IPR036291">
    <property type="entry name" value="NAD(P)-bd_dom_sf"/>
</dbReference>
<evidence type="ECO:0000259" key="19">
    <source>
        <dbReference type="Pfam" id="PF01210"/>
    </source>
</evidence>
<evidence type="ECO:0000256" key="1">
    <source>
        <dbReference type="ARBA" id="ARBA00011009"/>
    </source>
</evidence>
<reference evidence="21 22" key="1">
    <citation type="submission" date="2016-11" db="EMBL/GenBank/DDBJ databases">
        <authorList>
            <person name="Jaros S."/>
            <person name="Januszkiewicz K."/>
            <person name="Wedrychowicz H."/>
        </authorList>
    </citation>
    <scope>NUCLEOTIDE SEQUENCE [LARGE SCALE GENOMIC DNA]</scope>
    <source>
        <strain evidence="21 22">DSM 22153</strain>
    </source>
</reference>
<evidence type="ECO:0000256" key="16">
    <source>
        <dbReference type="PIRSR" id="PIRSR000114-2"/>
    </source>
</evidence>
<comment type="subcellular location">
    <subcellularLocation>
        <location evidence="14">Cytoplasm</location>
    </subcellularLocation>
</comment>
<dbReference type="PRINTS" id="PR00077">
    <property type="entry name" value="GPDHDRGNASE"/>
</dbReference>
<dbReference type="InterPro" id="IPR011128">
    <property type="entry name" value="G3P_DH_NAD-dep_N"/>
</dbReference>
<feature type="binding site" evidence="14">
    <location>
        <position position="15"/>
    </location>
    <ligand>
        <name>NADPH</name>
        <dbReference type="ChEBI" id="CHEBI:57783"/>
    </ligand>
</feature>
<evidence type="ECO:0000256" key="3">
    <source>
        <dbReference type="ARBA" id="ARBA00022741"/>
    </source>
</evidence>
<comment type="pathway">
    <text evidence="14">Membrane lipid metabolism; glycerophospholipid metabolism.</text>
</comment>
<dbReference type="PIRSF" id="PIRSF000114">
    <property type="entry name" value="Glycerol-3-P_dh"/>
    <property type="match status" value="1"/>
</dbReference>
<dbReference type="UniPathway" id="UPA00940"/>
<dbReference type="FunFam" id="3.40.50.720:FF:000019">
    <property type="entry name" value="Glycerol-3-phosphate dehydrogenase [NAD(P)+]"/>
    <property type="match status" value="1"/>
</dbReference>
<feature type="binding site" evidence="14">
    <location>
        <position position="254"/>
    </location>
    <ligand>
        <name>sn-glycerol 3-phosphate</name>
        <dbReference type="ChEBI" id="CHEBI:57597"/>
    </ligand>
</feature>
<dbReference type="GO" id="GO:0141153">
    <property type="term" value="F:glycerol-3-phosphate dehydrogenase (NADP+) activity"/>
    <property type="evidence" value="ECO:0007669"/>
    <property type="project" value="RHEA"/>
</dbReference>
<feature type="binding site" evidence="14">
    <location>
        <position position="108"/>
    </location>
    <ligand>
        <name>NADPH</name>
        <dbReference type="ChEBI" id="CHEBI:57783"/>
    </ligand>
</feature>
<keyword evidence="22" id="KW-1185">Reference proteome</keyword>
<feature type="binding site" evidence="14">
    <location>
        <position position="281"/>
    </location>
    <ligand>
        <name>NADPH</name>
        <dbReference type="ChEBI" id="CHEBI:57783"/>
    </ligand>
</feature>
<comment type="catalytic activity">
    <reaction evidence="14">
        <text>sn-glycerol 3-phosphate + NAD(+) = dihydroxyacetone phosphate + NADH + H(+)</text>
        <dbReference type="Rhea" id="RHEA:11092"/>
        <dbReference type="ChEBI" id="CHEBI:15378"/>
        <dbReference type="ChEBI" id="CHEBI:57540"/>
        <dbReference type="ChEBI" id="CHEBI:57597"/>
        <dbReference type="ChEBI" id="CHEBI:57642"/>
        <dbReference type="ChEBI" id="CHEBI:57945"/>
        <dbReference type="EC" id="1.1.1.94"/>
    </reaction>
</comment>
<dbReference type="InterPro" id="IPR013328">
    <property type="entry name" value="6PGD_dom2"/>
</dbReference>
<evidence type="ECO:0000256" key="4">
    <source>
        <dbReference type="ARBA" id="ARBA00022857"/>
    </source>
</evidence>
<keyword evidence="4 14" id="KW-0521">NADP</keyword>
<organism evidence="21 22">
    <name type="scientific">Roseibium suaedae</name>
    <dbReference type="NCBI Taxonomy" id="735517"/>
    <lineage>
        <taxon>Bacteria</taxon>
        <taxon>Pseudomonadati</taxon>
        <taxon>Pseudomonadota</taxon>
        <taxon>Alphaproteobacteria</taxon>
        <taxon>Hyphomicrobiales</taxon>
        <taxon>Stappiaceae</taxon>
        <taxon>Roseibium</taxon>
    </lineage>
</organism>
<evidence type="ECO:0000256" key="10">
    <source>
        <dbReference type="ARBA" id="ARBA00052716"/>
    </source>
</evidence>
<dbReference type="Proteomes" id="UP000186002">
    <property type="component" value="Unassembled WGS sequence"/>
</dbReference>
<evidence type="ECO:0000256" key="15">
    <source>
        <dbReference type="PIRSR" id="PIRSR000114-1"/>
    </source>
</evidence>
<evidence type="ECO:0000256" key="14">
    <source>
        <dbReference type="HAMAP-Rule" id="MF_00394"/>
    </source>
</evidence>
<dbReference type="FunFam" id="1.10.1040.10:FF:000001">
    <property type="entry name" value="Glycerol-3-phosphate dehydrogenase [NAD(P)+]"/>
    <property type="match status" value="1"/>
</dbReference>
<evidence type="ECO:0000256" key="12">
    <source>
        <dbReference type="ARBA" id="ARBA00069372"/>
    </source>
</evidence>
<evidence type="ECO:0000256" key="2">
    <source>
        <dbReference type="ARBA" id="ARBA00022516"/>
    </source>
</evidence>
<gene>
    <name evidence="14" type="primary">gpsA</name>
    <name evidence="21" type="ORF">SAMN05444272_3738</name>
</gene>
<dbReference type="SUPFAM" id="SSF51735">
    <property type="entry name" value="NAD(P)-binding Rossmann-fold domains"/>
    <property type="match status" value="1"/>
</dbReference>
<dbReference type="SUPFAM" id="SSF48179">
    <property type="entry name" value="6-phosphogluconate dehydrogenase C-terminal domain-like"/>
    <property type="match status" value="1"/>
</dbReference>
<accession>A0A1M7N750</accession>
<evidence type="ECO:0000313" key="21">
    <source>
        <dbReference type="EMBL" id="SHM99416.1"/>
    </source>
</evidence>
<comment type="catalytic activity">
    <reaction evidence="10">
        <text>sn-glycerol 3-phosphate + NADP(+) = dihydroxyacetone phosphate + NADPH + H(+)</text>
        <dbReference type="Rhea" id="RHEA:11096"/>
        <dbReference type="ChEBI" id="CHEBI:15378"/>
        <dbReference type="ChEBI" id="CHEBI:57597"/>
        <dbReference type="ChEBI" id="CHEBI:57642"/>
        <dbReference type="ChEBI" id="CHEBI:57783"/>
        <dbReference type="ChEBI" id="CHEBI:58349"/>
        <dbReference type="EC" id="1.1.1.94"/>
    </reaction>
    <physiologicalReaction direction="right-to-left" evidence="10">
        <dbReference type="Rhea" id="RHEA:11098"/>
    </physiologicalReaction>
</comment>
<feature type="active site" description="Proton acceptor" evidence="14 15">
    <location>
        <position position="191"/>
    </location>
</feature>
<dbReference type="PROSITE" id="PS00957">
    <property type="entry name" value="NAD_G3PDH"/>
    <property type="match status" value="1"/>
</dbReference>
<feature type="binding site" evidence="14">
    <location>
        <position position="35"/>
    </location>
    <ligand>
        <name>NADPH</name>
        <dbReference type="ChEBI" id="CHEBI:57783"/>
    </ligand>
</feature>
<dbReference type="AlphaFoldDB" id="A0A1M7N750"/>
<dbReference type="STRING" id="735517.SAMN05444272_3738"/>
<feature type="binding site" evidence="17">
    <location>
        <position position="255"/>
    </location>
    <ligand>
        <name>NAD(+)</name>
        <dbReference type="ChEBI" id="CHEBI:57540"/>
    </ligand>
</feature>
<sequence length="335" mass="34572">MTSVERIGVAGGGAWGTALALTAARAGREVTLWARDPGTVSDVRSRQQNSRYLPGITFDEEIRATSELSDFAGQDAILLVTPAQTTRSMLAALKPHLRPGIPVVLCAKGIEQGSGKLLTEVMAEELPDARPALLSGPSFADDVAKGLPTAVTIAAETQDLADSLSRAMASQAFRPYTSTDLTGVQVGGALKNVLAIACGAVVGRKLGASAQAALTARGFAELTRLGLAMGARQDTLTGLSGLGDLVLTCSTPQSRNFSFGIELGRGKTAQDLINAGGKLAEGAHSARIAVELAERLKVDLPISTTVAQLISGKLSIDEAITALMTRPLKSENAGA</sequence>
<feature type="binding site" evidence="14">
    <location>
        <position position="140"/>
    </location>
    <ligand>
        <name>NADPH</name>
        <dbReference type="ChEBI" id="CHEBI:57783"/>
    </ligand>
</feature>
<comment type="similarity">
    <text evidence="1 14 18">Belongs to the NAD-dependent glycerol-3-phosphate dehydrogenase family.</text>
</comment>
<evidence type="ECO:0000256" key="8">
    <source>
        <dbReference type="ARBA" id="ARBA00023209"/>
    </source>
</evidence>